<dbReference type="PROSITE" id="PS50157">
    <property type="entry name" value="ZINC_FINGER_C2H2_2"/>
    <property type="match status" value="1"/>
</dbReference>
<dbReference type="PROSITE" id="PS00028">
    <property type="entry name" value="ZINC_FINGER_C2H2_1"/>
    <property type="match status" value="1"/>
</dbReference>
<evidence type="ECO:0000259" key="3">
    <source>
        <dbReference type="PROSITE" id="PS50157"/>
    </source>
</evidence>
<evidence type="ECO:0000256" key="2">
    <source>
        <dbReference type="SAM" id="MobiDB-lite"/>
    </source>
</evidence>
<feature type="compositionally biased region" description="Low complexity" evidence="2">
    <location>
        <begin position="92"/>
        <end position="116"/>
    </location>
</feature>
<evidence type="ECO:0000313" key="4">
    <source>
        <dbReference type="EMBL" id="OHF01774.1"/>
    </source>
</evidence>
<dbReference type="InterPro" id="IPR013087">
    <property type="entry name" value="Znf_C2H2_type"/>
</dbReference>
<keyword evidence="1" id="KW-0862">Zinc</keyword>
<accession>A0A1G4BK26</accession>
<evidence type="ECO:0000313" key="5">
    <source>
        <dbReference type="Proteomes" id="UP000176998"/>
    </source>
</evidence>
<dbReference type="RefSeq" id="XP_022478916.1">
    <property type="nucleotide sequence ID" value="XM_022614615.1"/>
</dbReference>
<evidence type="ECO:0000256" key="1">
    <source>
        <dbReference type="PROSITE-ProRule" id="PRU00042"/>
    </source>
</evidence>
<sequence length="194" mass="21627">MSSEPFQLERHIRELLIQVYHRPEVYDWNDVQIATLSALGDITADLCQQQAERELEDERMQIDQPEGAQNSELEEDSDSDDSSRPENDHNPEGGSSTTSGSTSSRESKTSSGSEPSYRPRNGQGGKKARPPAGGKVLNGRVLSLEERRVWRCALGCNKGYTTKGRLTTHYRDEHVGWRDMGLPPGQSLYPPGLK</sequence>
<reference evidence="4 5" key="1">
    <citation type="submission" date="2016-09" db="EMBL/GenBank/DDBJ databases">
        <authorList>
            <person name="Capua I."/>
            <person name="De Benedictis P."/>
            <person name="Joannis T."/>
            <person name="Lombin L.H."/>
            <person name="Cattoli G."/>
        </authorList>
    </citation>
    <scope>NUCLEOTIDE SEQUENCE [LARGE SCALE GENOMIC DNA]</scope>
    <source>
        <strain evidence="4 5">IMI 309357</strain>
    </source>
</reference>
<dbReference type="GO" id="GO:0008270">
    <property type="term" value="F:zinc ion binding"/>
    <property type="evidence" value="ECO:0007669"/>
    <property type="project" value="UniProtKB-KW"/>
</dbReference>
<dbReference type="EMBL" id="MJBS01000017">
    <property type="protein sequence ID" value="OHF01774.1"/>
    <property type="molecule type" value="Genomic_DNA"/>
</dbReference>
<feature type="domain" description="C2H2-type" evidence="3">
    <location>
        <begin position="150"/>
        <end position="179"/>
    </location>
</feature>
<dbReference type="AlphaFoldDB" id="A0A1G4BK26"/>
<gene>
    <name evidence="4" type="ORF">CORC01_02965</name>
</gene>
<organism evidence="4 5">
    <name type="scientific">Colletotrichum orchidophilum</name>
    <dbReference type="NCBI Taxonomy" id="1209926"/>
    <lineage>
        <taxon>Eukaryota</taxon>
        <taxon>Fungi</taxon>
        <taxon>Dikarya</taxon>
        <taxon>Ascomycota</taxon>
        <taxon>Pezizomycotina</taxon>
        <taxon>Sordariomycetes</taxon>
        <taxon>Hypocreomycetidae</taxon>
        <taxon>Glomerellales</taxon>
        <taxon>Glomerellaceae</taxon>
        <taxon>Colletotrichum</taxon>
    </lineage>
</organism>
<comment type="caution">
    <text evidence="4">The sequence shown here is derived from an EMBL/GenBank/DDBJ whole genome shotgun (WGS) entry which is preliminary data.</text>
</comment>
<keyword evidence="1" id="KW-0863">Zinc-finger</keyword>
<keyword evidence="1" id="KW-0479">Metal-binding</keyword>
<dbReference type="Proteomes" id="UP000176998">
    <property type="component" value="Unassembled WGS sequence"/>
</dbReference>
<feature type="compositionally biased region" description="Basic and acidic residues" evidence="2">
    <location>
        <begin position="81"/>
        <end position="91"/>
    </location>
</feature>
<dbReference type="OrthoDB" id="4836435at2759"/>
<feature type="region of interest" description="Disordered" evidence="2">
    <location>
        <begin position="54"/>
        <end position="136"/>
    </location>
</feature>
<dbReference type="GeneID" id="34556125"/>
<name>A0A1G4BK26_9PEZI</name>
<protein>
    <recommendedName>
        <fullName evidence="3">C2H2-type domain-containing protein</fullName>
    </recommendedName>
</protein>
<proteinExistence type="predicted"/>
<keyword evidence="5" id="KW-1185">Reference proteome</keyword>